<dbReference type="EMBL" id="PVNA01000007">
    <property type="protein sequence ID" value="PRX12343.1"/>
    <property type="molecule type" value="Genomic_DNA"/>
</dbReference>
<evidence type="ECO:0000313" key="7">
    <source>
        <dbReference type="Proteomes" id="UP000029647"/>
    </source>
</evidence>
<dbReference type="OrthoDB" id="1144758at2"/>
<dbReference type="RefSeq" id="WP_051788614.1">
    <property type="nucleotide sequence ID" value="NZ_CP138994.1"/>
</dbReference>
<evidence type="ECO:0000313" key="8">
    <source>
        <dbReference type="Proteomes" id="UP000239997"/>
    </source>
</evidence>
<evidence type="ECO:0000313" key="5">
    <source>
        <dbReference type="Proteomes" id="UP000028980"/>
    </source>
</evidence>
<dbReference type="Proteomes" id="UP000028980">
    <property type="component" value="Unassembled WGS sequence"/>
</dbReference>
<reference evidence="4 8" key="2">
    <citation type="submission" date="2018-03" db="EMBL/GenBank/DDBJ databases">
        <title>Genomic Encyclopedia of Archaeal and Bacterial Type Strains, Phase II (KMG-II): from individual species to whole genera.</title>
        <authorList>
            <person name="Goeker M."/>
        </authorList>
    </citation>
    <scope>NUCLEOTIDE SEQUENCE [LARGE SCALE GENOMIC DNA]</scope>
    <source>
        <strain evidence="4 8">DSM 22727</strain>
    </source>
</reference>
<keyword evidence="8" id="KW-1185">Reference proteome</keyword>
<proteinExistence type="predicted"/>
<gene>
    <name evidence="3" type="ORF">JCM19275_1809</name>
    <name evidence="1" type="ORF">JCM19296_1123</name>
    <name evidence="2" type="ORF">JCM19314_1859</name>
    <name evidence="4" type="ORF">LY02_02757</name>
</gene>
<sequence length="91" mass="10295">MQELQIDLIDGNFTASDAMEIITSVLDKKMNFHKLQRLAKTERDHADPCTFENERIAALQSEKDKAISFLGPMIKGSETLSIKSEIKINKN</sequence>
<dbReference type="EMBL" id="BBLG01000002">
    <property type="protein sequence ID" value="GAK75531.1"/>
    <property type="molecule type" value="Genomic_DNA"/>
</dbReference>
<evidence type="ECO:0000313" key="2">
    <source>
        <dbReference type="EMBL" id="GAL01706.1"/>
    </source>
</evidence>
<dbReference type="AlphaFoldDB" id="A0A081D9D5"/>
<accession>A0A081D9D5</accession>
<protein>
    <submittedName>
        <fullName evidence="1">Uncharacterized protein</fullName>
    </submittedName>
</protein>
<dbReference type="Proteomes" id="UP000029226">
    <property type="component" value="Unassembled WGS sequence"/>
</dbReference>
<comment type="caution">
    <text evidence="1">The sequence shown here is derived from an EMBL/GenBank/DDBJ whole genome shotgun (WGS) entry which is preliminary data.</text>
</comment>
<evidence type="ECO:0000313" key="4">
    <source>
        <dbReference type="EMBL" id="PRX12343.1"/>
    </source>
</evidence>
<evidence type="ECO:0000313" key="6">
    <source>
        <dbReference type="Proteomes" id="UP000029226"/>
    </source>
</evidence>
<dbReference type="Proteomes" id="UP000029647">
    <property type="component" value="Unassembled WGS sequence"/>
</dbReference>
<name>A0A081D9D5_NONUL</name>
<evidence type="ECO:0000313" key="1">
    <source>
        <dbReference type="EMBL" id="GAK75531.1"/>
    </source>
</evidence>
<reference evidence="5 6" key="1">
    <citation type="journal article" date="2014" name="Genome Announc.">
        <title>Draft Genome Sequences of Marine Flavobacterium Nonlabens Strains NR17, NR24, NR27, NR32, NR33, and Ara13.</title>
        <authorList>
            <person name="Nakanishi M."/>
            <person name="Meirelles P."/>
            <person name="Suzuki R."/>
            <person name="Takatani N."/>
            <person name="Mino S."/>
            <person name="Suda W."/>
            <person name="Oshima K."/>
            <person name="Hattori M."/>
            <person name="Ohkuma M."/>
            <person name="Hosokawa M."/>
            <person name="Miyashita K."/>
            <person name="Thompson F.L."/>
            <person name="Niwa A."/>
            <person name="Sawabe T."/>
            <person name="Sawabe T."/>
        </authorList>
    </citation>
    <scope>NUCLEOTIDE SEQUENCE [LARGE SCALE GENOMIC DNA]</scope>
    <source>
        <strain evidence="3">JCM 19275</strain>
        <strain evidence="1">JCM 19296</strain>
        <strain evidence="2">JCM 19314</strain>
        <strain evidence="7">JCM19275</strain>
        <strain evidence="5">JCM19296</strain>
        <strain evidence="6">JCM19314</strain>
    </source>
</reference>
<organism evidence="1 5">
    <name type="scientific">Nonlabens ulvanivorans</name>
    <name type="common">Persicivirga ulvanivorans</name>
    <dbReference type="NCBI Taxonomy" id="906888"/>
    <lineage>
        <taxon>Bacteria</taxon>
        <taxon>Pseudomonadati</taxon>
        <taxon>Bacteroidota</taxon>
        <taxon>Flavobacteriia</taxon>
        <taxon>Flavobacteriales</taxon>
        <taxon>Flavobacteriaceae</taxon>
        <taxon>Nonlabens</taxon>
    </lineage>
</organism>
<dbReference type="Proteomes" id="UP000239997">
    <property type="component" value="Unassembled WGS sequence"/>
</dbReference>
<dbReference type="EMBL" id="BBMM01000013">
    <property type="protein sequence ID" value="GAL01706.1"/>
    <property type="molecule type" value="Genomic_DNA"/>
</dbReference>
<dbReference type="EMBL" id="BBNT01000005">
    <property type="protein sequence ID" value="GAL75358.1"/>
    <property type="molecule type" value="Genomic_DNA"/>
</dbReference>
<evidence type="ECO:0000313" key="3">
    <source>
        <dbReference type="EMBL" id="GAL75358.1"/>
    </source>
</evidence>